<accession>A0A381P3R3</accession>
<evidence type="ECO:0008006" key="2">
    <source>
        <dbReference type="Google" id="ProtNLM"/>
    </source>
</evidence>
<proteinExistence type="predicted"/>
<name>A0A381P3R3_9ZZZZ</name>
<sequence>VASAVMAHVDSTALAKYKGTYAPRNAFTNPGNSRLDIRVTQEIPAFMDGHKFVFYLDLLNVLNMLDDEDGRVFEYGYNNSRQIMVSGVTDDGKFKISGVDPDDSLYLQDGDGQSRWQLQMGLKYRF</sequence>
<protein>
    <recommendedName>
        <fullName evidence="2">TonB-dependent receptor-like beta-barrel domain-containing protein</fullName>
    </recommendedName>
</protein>
<gene>
    <name evidence="1" type="ORF">METZ01_LOCUS14426</name>
</gene>
<organism evidence="1">
    <name type="scientific">marine metagenome</name>
    <dbReference type="NCBI Taxonomy" id="408172"/>
    <lineage>
        <taxon>unclassified sequences</taxon>
        <taxon>metagenomes</taxon>
        <taxon>ecological metagenomes</taxon>
    </lineage>
</organism>
<evidence type="ECO:0000313" key="1">
    <source>
        <dbReference type="EMBL" id="SUZ61572.1"/>
    </source>
</evidence>
<dbReference type="AlphaFoldDB" id="A0A381P3R3"/>
<reference evidence="1" key="1">
    <citation type="submission" date="2018-05" db="EMBL/GenBank/DDBJ databases">
        <authorList>
            <person name="Lanie J.A."/>
            <person name="Ng W.-L."/>
            <person name="Kazmierczak K.M."/>
            <person name="Andrzejewski T.M."/>
            <person name="Davidsen T.M."/>
            <person name="Wayne K.J."/>
            <person name="Tettelin H."/>
            <person name="Glass J.I."/>
            <person name="Rusch D."/>
            <person name="Podicherti R."/>
            <person name="Tsui H.-C.T."/>
            <person name="Winkler M.E."/>
        </authorList>
    </citation>
    <scope>NUCLEOTIDE SEQUENCE</scope>
</reference>
<feature type="non-terminal residue" evidence="1">
    <location>
        <position position="1"/>
    </location>
</feature>
<dbReference type="EMBL" id="UINC01000812">
    <property type="protein sequence ID" value="SUZ61572.1"/>
    <property type="molecule type" value="Genomic_DNA"/>
</dbReference>